<dbReference type="InterPro" id="IPR023213">
    <property type="entry name" value="CAT-like_dom_sf"/>
</dbReference>
<proteinExistence type="predicted"/>
<dbReference type="Pfam" id="PF00501">
    <property type="entry name" value="AMP-binding"/>
    <property type="match status" value="1"/>
</dbReference>
<evidence type="ECO:0000259" key="4">
    <source>
        <dbReference type="PROSITE" id="PS50075"/>
    </source>
</evidence>
<gene>
    <name evidence="5" type="ORF">POL25_11555</name>
</gene>
<evidence type="ECO:0000313" key="6">
    <source>
        <dbReference type="Proteomes" id="UP001221686"/>
    </source>
</evidence>
<keyword evidence="2" id="KW-0596">Phosphopantetheine</keyword>
<dbReference type="PANTHER" id="PTHR45527">
    <property type="entry name" value="NONRIBOSOMAL PEPTIDE SYNTHETASE"/>
    <property type="match status" value="1"/>
</dbReference>
<dbReference type="InterPro" id="IPR036736">
    <property type="entry name" value="ACP-like_sf"/>
</dbReference>
<dbReference type="InterPro" id="IPR042099">
    <property type="entry name" value="ANL_N_sf"/>
</dbReference>
<keyword evidence="3" id="KW-0597">Phosphoprotein</keyword>
<comment type="cofactor">
    <cofactor evidence="1">
        <name>pantetheine 4'-phosphate</name>
        <dbReference type="ChEBI" id="CHEBI:47942"/>
    </cofactor>
</comment>
<dbReference type="InterPro" id="IPR025110">
    <property type="entry name" value="AMP-bd_C"/>
</dbReference>
<dbReference type="Gene3D" id="3.30.559.30">
    <property type="entry name" value="Nonribosomal peptide synthetase, condensation domain"/>
    <property type="match status" value="1"/>
</dbReference>
<dbReference type="InterPro" id="IPR001242">
    <property type="entry name" value="Condensation_dom"/>
</dbReference>
<dbReference type="InterPro" id="IPR020845">
    <property type="entry name" value="AMP-binding_CS"/>
</dbReference>
<dbReference type="PROSITE" id="PS00455">
    <property type="entry name" value="AMP_BINDING"/>
    <property type="match status" value="1"/>
</dbReference>
<dbReference type="Pfam" id="PF18563">
    <property type="entry name" value="TubC_N"/>
    <property type="match status" value="1"/>
</dbReference>
<dbReference type="Gene3D" id="3.30.300.30">
    <property type="match status" value="1"/>
</dbReference>
<feature type="domain" description="Carrier" evidence="4">
    <location>
        <begin position="1009"/>
        <end position="1084"/>
    </location>
</feature>
<dbReference type="RefSeq" id="WP_272086018.1">
    <property type="nucleotide sequence ID" value="NZ_JAQNDL010000001.1"/>
</dbReference>
<dbReference type="InterPro" id="IPR009081">
    <property type="entry name" value="PP-bd_ACP"/>
</dbReference>
<dbReference type="Gene3D" id="3.40.50.1820">
    <property type="entry name" value="alpha/beta hydrolase"/>
    <property type="match status" value="1"/>
</dbReference>
<name>A0ABT5DWR3_9BACT</name>
<keyword evidence="6" id="KW-1185">Reference proteome</keyword>
<dbReference type="SUPFAM" id="SSF47336">
    <property type="entry name" value="ACP-like"/>
    <property type="match status" value="1"/>
</dbReference>
<reference evidence="5 6" key="1">
    <citation type="submission" date="2022-11" db="EMBL/GenBank/DDBJ databases">
        <title>Minimal conservation of predation-associated metabolite biosynthetic gene clusters underscores biosynthetic potential of Myxococcota including descriptions for ten novel species: Archangium lansinium sp. nov., Myxococcus landrumus sp. nov., Nannocystis bai.</title>
        <authorList>
            <person name="Ahearne A."/>
            <person name="Stevens C."/>
            <person name="Dowd S."/>
        </authorList>
    </citation>
    <scope>NUCLEOTIDE SEQUENCE [LARGE SCALE GENOMIC DNA]</scope>
    <source>
        <strain evidence="5 6">BB15-2</strain>
    </source>
</reference>
<accession>A0ABT5DWR3</accession>
<evidence type="ECO:0000313" key="5">
    <source>
        <dbReference type="EMBL" id="MDC0717534.1"/>
    </source>
</evidence>
<sequence length="1118" mass="119164">MSTATLIGGLVERGVRLWADGEQLRLRAEPGVVTPADREALRAAKAEVLALLAGRVATPMSSVQRRLWFLTRFDTTRPAYLVTQAYGLRGPVDADALARALARVVARHEALRATFAELDGYPVQLVLPTWAPALMRLRLEATADDAAIADAARDALCRPFALDQAPPVRACLIACGPERSILALGFHHLVIDGASLALLAGELGPLYAAELAHAPITSPAPNLGLADFVAWERRVHAAADPLEFWRAQLAGLPMVELPQDHSRPPLQRYRGRQLGFSLPGDVAHALQQAAADAGVTRFAALLAVFLVTLQRLCRARDLVVGTPHANRDDRGVESLIGCLVSTVVLRVEVARGLSFHELLRRVDACCRDAFAHKDVAFERLVELSGQPRDPARTPLFSLFFGAQGPADPPRLPAVTAEAWPFDPEVATFDLECQFVTGPGGTRGTLTYTTDLFEAAFATRFAEAFVQLAAGLAAAPTASVDAAPMLDELRAREVVLAYNRTEAPFPREATLPQRVREQAARTPEAPAVTHAGRTWSYRQLAARVEAIAAGLGERGVGPGQIVAVLGERSPELLCALLGVLAAGAAYLPLDPAFPEARLRFMIEDSGATLVIRDTEARAVPGEVPSVLVSALTDVPPGASAIRRGGPEDPAYVLYTSGSTGKPKGVVVRHRNLVACLSAMARAPGIAADDVLLSVTTWGFDIAALELFLPLTHGARLVLADTADLADGARLQALLAAEAVTVMQATPATWSLLQASGWPGDRRLRALCGGEHPPRGLVDWLAPRCAELWNLYGPTETTIWSTRARLAPGEPITLGRPIENTQVFVLDPEGQPLGAGAPGELWIAGEGVAAGYLGRPELTAERFVDHNPAGLLPAPVRCYRTGDLVRLRDDGQLEFLGRLDEQVKIRGHRIEIGEIEHALARHPAVHEAAVAVRPGPDGERQLVAFVCAASGQSVRTTELLESLRRSLPAYMLPARVVVLPELPRTPNGKLHRQALQTARIAQAEASARHTPPADAVEVAVAGLFAELLPGCAPGRDDDFFALGGHSLLAARLLFAVKQRHGAALTLTALFQAPTVAGLASAIKLAQLRAAAATGDLEALTAMLAGLREEEARDLLARLDA</sequence>
<dbReference type="InterPro" id="IPR006162">
    <property type="entry name" value="Ppantetheine_attach_site"/>
</dbReference>
<dbReference type="SUPFAM" id="SSF52777">
    <property type="entry name" value="CoA-dependent acyltransferases"/>
    <property type="match status" value="2"/>
</dbReference>
<organism evidence="5 6">
    <name type="scientific">Nannocystis bainbridge</name>
    <dbReference type="NCBI Taxonomy" id="2995303"/>
    <lineage>
        <taxon>Bacteria</taxon>
        <taxon>Pseudomonadati</taxon>
        <taxon>Myxococcota</taxon>
        <taxon>Polyangia</taxon>
        <taxon>Nannocystales</taxon>
        <taxon>Nannocystaceae</taxon>
        <taxon>Nannocystis</taxon>
    </lineage>
</organism>
<dbReference type="PROSITE" id="PS50075">
    <property type="entry name" value="CARRIER"/>
    <property type="match status" value="1"/>
</dbReference>
<dbReference type="Gene3D" id="3.30.559.10">
    <property type="entry name" value="Chloramphenicol acetyltransferase-like domain"/>
    <property type="match status" value="1"/>
</dbReference>
<dbReference type="InterPro" id="IPR044894">
    <property type="entry name" value="TubC_N_sf"/>
</dbReference>
<dbReference type="InterPro" id="IPR010071">
    <property type="entry name" value="AA_adenyl_dom"/>
</dbReference>
<dbReference type="Pfam" id="PF00668">
    <property type="entry name" value="Condensation"/>
    <property type="match status" value="1"/>
</dbReference>
<dbReference type="Pfam" id="PF13193">
    <property type="entry name" value="AMP-binding_C"/>
    <property type="match status" value="1"/>
</dbReference>
<dbReference type="NCBIfam" id="TIGR01733">
    <property type="entry name" value="AA-adenyl-dom"/>
    <property type="match status" value="1"/>
</dbReference>
<protein>
    <submittedName>
        <fullName evidence="5">Amino acid adenylation domain-containing protein</fullName>
    </submittedName>
</protein>
<dbReference type="CDD" id="cd19531">
    <property type="entry name" value="LCL_NRPS-like"/>
    <property type="match status" value="1"/>
</dbReference>
<evidence type="ECO:0000256" key="2">
    <source>
        <dbReference type="ARBA" id="ARBA00022450"/>
    </source>
</evidence>
<dbReference type="PROSITE" id="PS00012">
    <property type="entry name" value="PHOSPHOPANTETHEINE"/>
    <property type="match status" value="1"/>
</dbReference>
<evidence type="ECO:0000256" key="3">
    <source>
        <dbReference type="ARBA" id="ARBA00022553"/>
    </source>
</evidence>
<dbReference type="PRINTS" id="PR00154">
    <property type="entry name" value="AMPBINDING"/>
</dbReference>
<dbReference type="Pfam" id="PF00550">
    <property type="entry name" value="PP-binding"/>
    <property type="match status" value="1"/>
</dbReference>
<dbReference type="InterPro" id="IPR029058">
    <property type="entry name" value="AB_hydrolase_fold"/>
</dbReference>
<dbReference type="SUPFAM" id="SSF56801">
    <property type="entry name" value="Acetyl-CoA synthetase-like"/>
    <property type="match status" value="1"/>
</dbReference>
<dbReference type="InterPro" id="IPR020459">
    <property type="entry name" value="AMP-binding"/>
</dbReference>
<dbReference type="Gene3D" id="1.10.10.1830">
    <property type="entry name" value="Non-ribosomal peptide synthase, adenylation domain"/>
    <property type="match status" value="1"/>
</dbReference>
<dbReference type="InterPro" id="IPR041464">
    <property type="entry name" value="TubC_N"/>
</dbReference>
<dbReference type="InterPro" id="IPR045851">
    <property type="entry name" value="AMP-bd_C_sf"/>
</dbReference>
<dbReference type="Gene3D" id="3.40.50.12780">
    <property type="entry name" value="N-terminal domain of ligase-like"/>
    <property type="match status" value="1"/>
</dbReference>
<comment type="caution">
    <text evidence="5">The sequence shown here is derived from an EMBL/GenBank/DDBJ whole genome shotgun (WGS) entry which is preliminary data.</text>
</comment>
<dbReference type="Proteomes" id="UP001221686">
    <property type="component" value="Unassembled WGS sequence"/>
</dbReference>
<dbReference type="InterPro" id="IPR000873">
    <property type="entry name" value="AMP-dep_synth/lig_dom"/>
</dbReference>
<dbReference type="PANTHER" id="PTHR45527:SF1">
    <property type="entry name" value="FATTY ACID SYNTHASE"/>
    <property type="match status" value="1"/>
</dbReference>
<dbReference type="EMBL" id="JAQNDL010000001">
    <property type="protein sequence ID" value="MDC0717534.1"/>
    <property type="molecule type" value="Genomic_DNA"/>
</dbReference>
<evidence type="ECO:0000256" key="1">
    <source>
        <dbReference type="ARBA" id="ARBA00001957"/>
    </source>
</evidence>